<dbReference type="SUPFAM" id="SSF75304">
    <property type="entry name" value="Amidase signature (AS) enzymes"/>
    <property type="match status" value="1"/>
</dbReference>
<dbReference type="PANTHER" id="PTHR42678:SF34">
    <property type="entry name" value="OS04G0183300 PROTEIN"/>
    <property type="match status" value="1"/>
</dbReference>
<feature type="compositionally biased region" description="Basic and acidic residues" evidence="1">
    <location>
        <begin position="1"/>
        <end position="19"/>
    </location>
</feature>
<evidence type="ECO:0000313" key="3">
    <source>
        <dbReference type="Proteomes" id="UP000450012"/>
    </source>
</evidence>
<gene>
    <name evidence="2" type="ORF">GTP45_07165</name>
</gene>
<feature type="region of interest" description="Disordered" evidence="1">
    <location>
        <begin position="1"/>
        <end position="23"/>
    </location>
</feature>
<evidence type="ECO:0000256" key="1">
    <source>
        <dbReference type="SAM" id="MobiDB-lite"/>
    </source>
</evidence>
<reference evidence="2 3" key="1">
    <citation type="submission" date="2019-12" db="EMBL/GenBank/DDBJ databases">
        <title>Novel species isolated from a subtropical stream in China.</title>
        <authorList>
            <person name="Lu H."/>
        </authorList>
    </citation>
    <scope>NUCLEOTIDE SEQUENCE [LARGE SCALE GENOMIC DNA]</scope>
    <source>
        <strain evidence="2 3">FT55W</strain>
    </source>
</reference>
<proteinExistence type="predicted"/>
<evidence type="ECO:0000313" key="2">
    <source>
        <dbReference type="EMBL" id="MYM66611.1"/>
    </source>
</evidence>
<dbReference type="Proteomes" id="UP000450012">
    <property type="component" value="Unassembled WGS sequence"/>
</dbReference>
<organism evidence="2 3">
    <name type="scientific">Duganella rivi</name>
    <dbReference type="NCBI Taxonomy" id="2666083"/>
    <lineage>
        <taxon>Bacteria</taxon>
        <taxon>Pseudomonadati</taxon>
        <taxon>Pseudomonadota</taxon>
        <taxon>Betaproteobacteria</taxon>
        <taxon>Burkholderiales</taxon>
        <taxon>Oxalobacteraceae</taxon>
        <taxon>Telluria group</taxon>
        <taxon>Duganella</taxon>
    </lineage>
</organism>
<sequence>MRRISETNHEDGMNRRDFVRLGTPPGKQLGTGGILDAGVDEQQRLMEVGKLTSHWLTSQYLTRIKLAGKSGIEIHPHALKLALDMDRERNLKRVRGPLHGIPVLLKEGNEVAAVQLREAGAVLIGKIKQDELADQAVGVLVFQNVAESGLDAHRVQVQDNLFQRSVFQ</sequence>
<accession>A0A7X4GNB4</accession>
<protein>
    <recommendedName>
        <fullName evidence="4">Amidase domain-containing protein</fullName>
    </recommendedName>
</protein>
<comment type="caution">
    <text evidence="2">The sequence shown here is derived from an EMBL/GenBank/DDBJ whole genome shotgun (WGS) entry which is preliminary data.</text>
</comment>
<dbReference type="PANTHER" id="PTHR42678">
    <property type="entry name" value="AMIDASE"/>
    <property type="match status" value="1"/>
</dbReference>
<keyword evidence="3" id="KW-1185">Reference proteome</keyword>
<dbReference type="InterPro" id="IPR036928">
    <property type="entry name" value="AS_sf"/>
</dbReference>
<dbReference type="EMBL" id="WWCK01000002">
    <property type="protein sequence ID" value="MYM66611.1"/>
    <property type="molecule type" value="Genomic_DNA"/>
</dbReference>
<evidence type="ECO:0008006" key="4">
    <source>
        <dbReference type="Google" id="ProtNLM"/>
    </source>
</evidence>
<dbReference type="AlphaFoldDB" id="A0A7X4GNB4"/>
<name>A0A7X4GNB4_9BURK</name>
<dbReference type="Gene3D" id="3.90.1300.10">
    <property type="entry name" value="Amidase signature (AS) domain"/>
    <property type="match status" value="1"/>
</dbReference>